<evidence type="ECO:0000256" key="3">
    <source>
        <dbReference type="ARBA" id="ARBA00004496"/>
    </source>
</evidence>
<feature type="region of interest" description="Disordered" evidence="11">
    <location>
        <begin position="1"/>
        <end position="71"/>
    </location>
</feature>
<dbReference type="GO" id="GO:0061157">
    <property type="term" value="P:mRNA destabilization"/>
    <property type="evidence" value="ECO:0007669"/>
    <property type="project" value="UniProtKB-ARBA"/>
</dbReference>
<evidence type="ECO:0000256" key="10">
    <source>
        <dbReference type="ARBA" id="ARBA00049105"/>
    </source>
</evidence>
<evidence type="ECO:0000256" key="4">
    <source>
        <dbReference type="ARBA" id="ARBA00008593"/>
    </source>
</evidence>
<dbReference type="EMBL" id="CM000147">
    <property type="protein sequence ID" value="EEE50678.1"/>
    <property type="molecule type" value="Genomic_DNA"/>
</dbReference>
<evidence type="ECO:0000256" key="8">
    <source>
        <dbReference type="ARBA" id="ARBA00022723"/>
    </source>
</evidence>
<dbReference type="FunFam" id="3.30.460.10:FF:000067">
    <property type="entry name" value="Terminal uridylyltransferase cid1"/>
    <property type="match status" value="1"/>
</dbReference>
<dbReference type="Pfam" id="PF22600">
    <property type="entry name" value="MTPAP-like_central"/>
    <property type="match status" value="1"/>
</dbReference>
<evidence type="ECO:0000259" key="13">
    <source>
        <dbReference type="Pfam" id="PF22600"/>
    </source>
</evidence>
<evidence type="ECO:0000259" key="12">
    <source>
        <dbReference type="Pfam" id="PF03828"/>
    </source>
</evidence>
<dbReference type="Proteomes" id="UP000007752">
    <property type="component" value="Chromosome 10"/>
</dbReference>
<dbReference type="GO" id="GO:0000956">
    <property type="term" value="P:nuclear-transcribed mRNA catabolic process"/>
    <property type="evidence" value="ECO:0007669"/>
    <property type="project" value="UniProtKB-ARBA"/>
</dbReference>
<dbReference type="GO" id="GO:0046872">
    <property type="term" value="F:metal ion binding"/>
    <property type="evidence" value="ECO:0007669"/>
    <property type="project" value="UniProtKB-KW"/>
</dbReference>
<keyword evidence="9" id="KW-0460">Magnesium</keyword>
<feature type="region of interest" description="Disordered" evidence="11">
    <location>
        <begin position="88"/>
        <end position="127"/>
    </location>
</feature>
<accession>B9G7U3</accession>
<comment type="similarity">
    <text evidence="4">Belongs to the DNA polymerase type-B-like family.</text>
</comment>
<keyword evidence="6" id="KW-0963">Cytoplasm</keyword>
<evidence type="ECO:0000256" key="2">
    <source>
        <dbReference type="ARBA" id="ARBA00001946"/>
    </source>
</evidence>
<comment type="catalytic activity">
    <reaction evidence="10">
        <text>RNA(n) + UTP = RNA(n)-3'-uridine ribonucleotide + diphosphate</text>
        <dbReference type="Rhea" id="RHEA:14785"/>
        <dbReference type="Rhea" id="RHEA-COMP:14527"/>
        <dbReference type="Rhea" id="RHEA-COMP:17348"/>
        <dbReference type="ChEBI" id="CHEBI:33019"/>
        <dbReference type="ChEBI" id="CHEBI:46398"/>
        <dbReference type="ChEBI" id="CHEBI:140395"/>
        <dbReference type="ChEBI" id="CHEBI:173116"/>
        <dbReference type="EC" id="2.7.7.52"/>
    </reaction>
</comment>
<dbReference type="AlphaFoldDB" id="B9G7U3"/>
<feature type="domain" description="PAP-associated" evidence="12">
    <location>
        <begin position="724"/>
        <end position="782"/>
    </location>
</feature>
<name>B9G7U3_ORYSJ</name>
<organism evidence="14">
    <name type="scientific">Oryza sativa subsp. japonica</name>
    <name type="common">Rice</name>
    <dbReference type="NCBI Taxonomy" id="39947"/>
    <lineage>
        <taxon>Eukaryota</taxon>
        <taxon>Viridiplantae</taxon>
        <taxon>Streptophyta</taxon>
        <taxon>Embryophyta</taxon>
        <taxon>Tracheophyta</taxon>
        <taxon>Spermatophyta</taxon>
        <taxon>Magnoliopsida</taxon>
        <taxon>Liliopsida</taxon>
        <taxon>Poales</taxon>
        <taxon>Poaceae</taxon>
        <taxon>BOP clade</taxon>
        <taxon>Oryzoideae</taxon>
        <taxon>Oryzeae</taxon>
        <taxon>Oryzinae</taxon>
        <taxon>Oryza</taxon>
        <taxon>Oryza sativa</taxon>
    </lineage>
</organism>
<evidence type="ECO:0000256" key="5">
    <source>
        <dbReference type="ARBA" id="ARBA00012472"/>
    </source>
</evidence>
<dbReference type="HOGENOM" id="CLU_033943_0_0_1"/>
<comment type="cofactor">
    <cofactor evidence="2">
        <name>Mg(2+)</name>
        <dbReference type="ChEBI" id="CHEBI:18420"/>
    </cofactor>
</comment>
<evidence type="ECO:0000313" key="14">
    <source>
        <dbReference type="EMBL" id="EEE50678.1"/>
    </source>
</evidence>
<feature type="compositionally biased region" description="Pro residues" evidence="11">
    <location>
        <begin position="50"/>
        <end position="63"/>
    </location>
</feature>
<dbReference type="EC" id="2.7.7.52" evidence="5"/>
<dbReference type="Gene3D" id="1.10.1410.10">
    <property type="match status" value="1"/>
</dbReference>
<dbReference type="GO" id="GO:0050265">
    <property type="term" value="F:RNA uridylyltransferase activity"/>
    <property type="evidence" value="ECO:0007669"/>
    <property type="project" value="UniProtKB-EC"/>
</dbReference>
<feature type="compositionally biased region" description="Basic and acidic residues" evidence="11">
    <location>
        <begin position="187"/>
        <end position="197"/>
    </location>
</feature>
<evidence type="ECO:0000256" key="6">
    <source>
        <dbReference type="ARBA" id="ARBA00022490"/>
    </source>
</evidence>
<feature type="compositionally biased region" description="Low complexity" evidence="11">
    <location>
        <begin position="18"/>
        <end position="42"/>
    </location>
</feature>
<dbReference type="SUPFAM" id="SSF81631">
    <property type="entry name" value="PAP/OAS1 substrate-binding domain"/>
    <property type="match status" value="1"/>
</dbReference>
<evidence type="ECO:0000256" key="11">
    <source>
        <dbReference type="SAM" id="MobiDB-lite"/>
    </source>
</evidence>
<reference evidence="14" key="2">
    <citation type="submission" date="2008-12" db="EMBL/GenBank/DDBJ databases">
        <title>Improved gene annotation of the rice (Oryza sativa) genomes.</title>
        <authorList>
            <person name="Wang J."/>
            <person name="Li R."/>
            <person name="Fan W."/>
            <person name="Huang Q."/>
            <person name="Zhang J."/>
            <person name="Zhou Y."/>
            <person name="Hu Y."/>
            <person name="Zi S."/>
            <person name="Li J."/>
            <person name="Ni P."/>
            <person name="Zheng H."/>
            <person name="Zhang Y."/>
            <person name="Zhao M."/>
            <person name="Hao Q."/>
            <person name="McDermott J."/>
            <person name="Samudrala R."/>
            <person name="Kristiansen K."/>
            <person name="Wong G.K.-S."/>
        </authorList>
    </citation>
    <scope>NUCLEOTIDE SEQUENCE</scope>
</reference>
<dbReference type="Gene3D" id="3.30.460.10">
    <property type="entry name" value="Beta Polymerase, domain 2"/>
    <property type="match status" value="1"/>
</dbReference>
<proteinExistence type="inferred from homology"/>
<dbReference type="InterPro" id="IPR043519">
    <property type="entry name" value="NT_sf"/>
</dbReference>
<gene>
    <name evidence="14" type="ORF">OsJ_30926</name>
</gene>
<keyword evidence="7" id="KW-0808">Transferase</keyword>
<dbReference type="SUPFAM" id="SSF81301">
    <property type="entry name" value="Nucleotidyltransferase"/>
    <property type="match status" value="1"/>
</dbReference>
<dbReference type="Pfam" id="PF03828">
    <property type="entry name" value="PAP_assoc"/>
    <property type="match status" value="1"/>
</dbReference>
<dbReference type="InterPro" id="IPR054708">
    <property type="entry name" value="MTPAP-like_central"/>
</dbReference>
<comment type="subcellular location">
    <subcellularLocation>
        <location evidence="3">Cytoplasm</location>
    </subcellularLocation>
</comment>
<dbReference type="GO" id="GO:0005737">
    <property type="term" value="C:cytoplasm"/>
    <property type="evidence" value="ECO:0007669"/>
    <property type="project" value="UniProtKB-SubCell"/>
</dbReference>
<dbReference type="FunFam" id="1.10.1410.10:FF:000018">
    <property type="entry name" value="Terminal uridylyltransferase cid1"/>
    <property type="match status" value="1"/>
</dbReference>
<sequence length="828" mass="90787">MASASSGGAGGGGGGGPHPSASPSAAAGVPSSSSSEASLDGGFLLRILQNPPPQTRHQAPPPVAAAAAAAAAGPQQVFVDPAVAAVGPAFPSASPQLQHGGGFAWPSPASNPQPQPQPQLRFPDPRLAQPLDPYVVLGYGGSGAVDGVAGSRAVKPRSAAPPPGFAKASHPPSSSSRETLNAFGGMHNREQRREPSHQHPRGFGRSLEKEQRVVQPSAGGHEALGVAPPRELHTMQTTGGRDMAAGTMYREHQQRQDHFLSRTPPDGNGPGPFGRMPRGEQHMHSATGGRMHHGEQHMAPVVTGGRLPHMGQRPQDHSLSNLPRREQRWQGHGDLKGHASLKPPNTNVHGMFSMMSVKEPHQAPMPTSGSVAMDVREDRGKKTVAEANGLEDGVVGEVGFEHIVEGGVTLEARKFEVSYTKNDFRSIGQDEEVDDGNKNDDATIEQLMETLVIDDNGEAKSTVVQINGSRSKNFRSDSRGKNVSSQSVRFQRRIRPCRYDIDQFTPSFMSIFESLVPSDEEISKQKQLLATLSRLINKEWPNSKLYLYGSCANSFGFSNSDIDLCLSIDEKEMSKVDIILKLAHILHAGNLRNIQALTRARVPIVKLMDPNTGLSCDICVNNLLAVVNTKLLRDYSRIDKRLRPLAFIVKHWAKSRCVNETYQGTLSSYAYVIMCIHYLQSQRILPCLQEMEPTYYVTVDNNICAYFDQVDKLNGFGAQCKDTLSRLLWGFFRYWAYAHNYTKDVISIRTGRTISKNMKDWTRRIGNDRHLICIEDPFETSHDLGRVVDNRSIWALREEFERAAEILHLDPNPSITLFEPYVPSEAET</sequence>
<protein>
    <recommendedName>
        <fullName evidence="5">RNA uridylyltransferase</fullName>
        <ecNumber evidence="5">2.7.7.52</ecNumber>
    </recommendedName>
</protein>
<dbReference type="InterPro" id="IPR002058">
    <property type="entry name" value="PAP_assoc"/>
</dbReference>
<dbReference type="PANTHER" id="PTHR12271">
    <property type="entry name" value="POLY A POLYMERASE CID PAP -RELATED"/>
    <property type="match status" value="1"/>
</dbReference>
<feature type="region of interest" description="Disordered" evidence="11">
    <location>
        <begin position="153"/>
        <end position="210"/>
    </location>
</feature>
<keyword evidence="8" id="KW-0479">Metal-binding</keyword>
<dbReference type="PANTHER" id="PTHR12271:SF40">
    <property type="entry name" value="POLY(A) RNA POLYMERASE GLD2"/>
    <property type="match status" value="1"/>
</dbReference>
<comment type="cofactor">
    <cofactor evidence="1">
        <name>Mn(2+)</name>
        <dbReference type="ChEBI" id="CHEBI:29035"/>
    </cofactor>
</comment>
<evidence type="ECO:0000256" key="7">
    <source>
        <dbReference type="ARBA" id="ARBA00022679"/>
    </source>
</evidence>
<dbReference type="CDD" id="cd05402">
    <property type="entry name" value="NT_PAP_TUTase"/>
    <property type="match status" value="1"/>
</dbReference>
<evidence type="ECO:0000256" key="1">
    <source>
        <dbReference type="ARBA" id="ARBA00001936"/>
    </source>
</evidence>
<feature type="compositionally biased region" description="Gly residues" evidence="11">
    <location>
        <begin position="7"/>
        <end position="17"/>
    </location>
</feature>
<feature type="domain" description="Poly(A) RNA polymerase mitochondrial-like central palm" evidence="13">
    <location>
        <begin position="508"/>
        <end position="637"/>
    </location>
</feature>
<feature type="region of interest" description="Disordered" evidence="11">
    <location>
        <begin position="258"/>
        <end position="292"/>
    </location>
</feature>
<dbReference type="GO" id="GO:0010628">
    <property type="term" value="P:positive regulation of gene expression"/>
    <property type="evidence" value="ECO:0007669"/>
    <property type="project" value="UniProtKB-ARBA"/>
</dbReference>
<reference evidence="14" key="1">
    <citation type="journal article" date="2005" name="PLoS Biol.">
        <title>The genomes of Oryza sativa: a history of duplications.</title>
        <authorList>
            <person name="Yu J."/>
            <person name="Wang J."/>
            <person name="Lin W."/>
            <person name="Li S."/>
            <person name="Li H."/>
            <person name="Zhou J."/>
            <person name="Ni P."/>
            <person name="Dong W."/>
            <person name="Hu S."/>
            <person name="Zeng C."/>
            <person name="Zhang J."/>
            <person name="Zhang Y."/>
            <person name="Li R."/>
            <person name="Xu Z."/>
            <person name="Li S."/>
            <person name="Li X."/>
            <person name="Zheng H."/>
            <person name="Cong L."/>
            <person name="Lin L."/>
            <person name="Yin J."/>
            <person name="Geng J."/>
            <person name="Li G."/>
            <person name="Shi J."/>
            <person name="Liu J."/>
            <person name="Lv H."/>
            <person name="Li J."/>
            <person name="Wang J."/>
            <person name="Deng Y."/>
            <person name="Ran L."/>
            <person name="Shi X."/>
            <person name="Wang X."/>
            <person name="Wu Q."/>
            <person name="Li C."/>
            <person name="Ren X."/>
            <person name="Wang J."/>
            <person name="Wang X."/>
            <person name="Li D."/>
            <person name="Liu D."/>
            <person name="Zhang X."/>
            <person name="Ji Z."/>
            <person name="Zhao W."/>
            <person name="Sun Y."/>
            <person name="Zhang Z."/>
            <person name="Bao J."/>
            <person name="Han Y."/>
            <person name="Dong L."/>
            <person name="Ji J."/>
            <person name="Chen P."/>
            <person name="Wu S."/>
            <person name="Liu J."/>
            <person name="Xiao Y."/>
            <person name="Bu D."/>
            <person name="Tan J."/>
            <person name="Yang L."/>
            <person name="Ye C."/>
            <person name="Zhang J."/>
            <person name="Xu J."/>
            <person name="Zhou Y."/>
            <person name="Yu Y."/>
            <person name="Zhang B."/>
            <person name="Zhuang S."/>
            <person name="Wei H."/>
            <person name="Liu B."/>
            <person name="Lei M."/>
            <person name="Yu H."/>
            <person name="Li Y."/>
            <person name="Xu H."/>
            <person name="Wei S."/>
            <person name="He X."/>
            <person name="Fang L."/>
            <person name="Zhang Z."/>
            <person name="Zhang Y."/>
            <person name="Huang X."/>
            <person name="Su Z."/>
            <person name="Tong W."/>
            <person name="Li J."/>
            <person name="Tong Z."/>
            <person name="Li S."/>
            <person name="Ye J."/>
            <person name="Wang L."/>
            <person name="Fang L."/>
            <person name="Lei T."/>
            <person name="Chen C."/>
            <person name="Chen H."/>
            <person name="Xu Z."/>
            <person name="Li H."/>
            <person name="Huang H."/>
            <person name="Zhang F."/>
            <person name="Xu H."/>
            <person name="Li N."/>
            <person name="Zhao C."/>
            <person name="Li S."/>
            <person name="Dong L."/>
            <person name="Huang Y."/>
            <person name="Li L."/>
            <person name="Xi Y."/>
            <person name="Qi Q."/>
            <person name="Li W."/>
            <person name="Zhang B."/>
            <person name="Hu W."/>
            <person name="Zhang Y."/>
            <person name="Tian X."/>
            <person name="Jiao Y."/>
            <person name="Liang X."/>
            <person name="Jin J."/>
            <person name="Gao L."/>
            <person name="Zheng W."/>
            <person name="Hao B."/>
            <person name="Liu S."/>
            <person name="Wang W."/>
            <person name="Yuan L."/>
            <person name="Cao M."/>
            <person name="McDermott J."/>
            <person name="Samudrala R."/>
            <person name="Wang J."/>
            <person name="Wong G.K."/>
            <person name="Yang H."/>
        </authorList>
    </citation>
    <scope>NUCLEOTIDE SEQUENCE [LARGE SCALE GENOMIC DNA]</scope>
</reference>
<evidence type="ECO:0000256" key="9">
    <source>
        <dbReference type="ARBA" id="ARBA00022842"/>
    </source>
</evidence>